<name>A0A1J5PK58_9ZZZZ</name>
<evidence type="ECO:0000256" key="1">
    <source>
        <dbReference type="SAM" id="MobiDB-lite"/>
    </source>
</evidence>
<evidence type="ECO:0000313" key="2">
    <source>
        <dbReference type="EMBL" id="OIQ65683.1"/>
    </source>
</evidence>
<feature type="region of interest" description="Disordered" evidence="1">
    <location>
        <begin position="42"/>
        <end position="78"/>
    </location>
</feature>
<feature type="compositionally biased region" description="Basic residues" evidence="1">
    <location>
        <begin position="67"/>
        <end position="78"/>
    </location>
</feature>
<comment type="caution">
    <text evidence="2">The sequence shown here is derived from an EMBL/GenBank/DDBJ whole genome shotgun (WGS) entry which is preliminary data.</text>
</comment>
<accession>A0A1J5PK58</accession>
<feature type="region of interest" description="Disordered" evidence="1">
    <location>
        <begin position="1"/>
        <end position="20"/>
    </location>
</feature>
<reference evidence="2" key="1">
    <citation type="submission" date="2016-10" db="EMBL/GenBank/DDBJ databases">
        <title>Sequence of Gallionella enrichment culture.</title>
        <authorList>
            <person name="Poehlein A."/>
            <person name="Muehling M."/>
            <person name="Daniel R."/>
        </authorList>
    </citation>
    <scope>NUCLEOTIDE SEQUENCE</scope>
</reference>
<proteinExistence type="predicted"/>
<protein>
    <submittedName>
        <fullName evidence="2">Uncharacterized protein</fullName>
    </submittedName>
</protein>
<sequence length="130" mass="15015">MFGAAKRDHRTEHRQPQEQDRCQLIRPYQGALQAVTRNDTCEQGDDLGDHQQCSRKLDKHSEPGFNPHRKGTAARGHHLAGRRLRRLGVSHHRPLIVLLDRLLREFADGFFQYRPRLFAVFSLPFGIEPG</sequence>
<organism evidence="2">
    <name type="scientific">mine drainage metagenome</name>
    <dbReference type="NCBI Taxonomy" id="410659"/>
    <lineage>
        <taxon>unclassified sequences</taxon>
        <taxon>metagenomes</taxon>
        <taxon>ecological metagenomes</taxon>
    </lineage>
</organism>
<dbReference type="EMBL" id="MLJW01007135">
    <property type="protein sequence ID" value="OIQ65683.1"/>
    <property type="molecule type" value="Genomic_DNA"/>
</dbReference>
<gene>
    <name evidence="2" type="ORF">GALL_527560</name>
</gene>
<dbReference type="AlphaFoldDB" id="A0A1J5PK58"/>